<feature type="domain" description="4Fe-4S ferredoxin-type" evidence="6">
    <location>
        <begin position="156"/>
        <end position="185"/>
    </location>
</feature>
<dbReference type="SUPFAM" id="SSF54862">
    <property type="entry name" value="4Fe-4S ferredoxins"/>
    <property type="match status" value="1"/>
</dbReference>
<reference evidence="7 8" key="1">
    <citation type="submission" date="2020-07" db="EMBL/GenBank/DDBJ databases">
        <title>Genomic Encyclopedia of Type Strains, Phase IV (KMG-IV): sequencing the most valuable type-strain genomes for metagenomic binning, comparative biology and taxonomic classification.</title>
        <authorList>
            <person name="Goeker M."/>
        </authorList>
    </citation>
    <scope>NUCLEOTIDE SEQUENCE [LARGE SCALE GENOMIC DNA]</scope>
    <source>
        <strain evidence="7 8">DSM 17721</strain>
    </source>
</reference>
<protein>
    <submittedName>
        <fullName evidence="7">Molybdopterin-containing oxidoreductase family iron-sulfur binding subunit</fullName>
    </submittedName>
</protein>
<keyword evidence="4" id="KW-0411">Iron-sulfur</keyword>
<dbReference type="InterPro" id="IPR006311">
    <property type="entry name" value="TAT_signal"/>
</dbReference>
<feature type="transmembrane region" description="Helical" evidence="5">
    <location>
        <begin position="12"/>
        <end position="30"/>
    </location>
</feature>
<keyword evidence="3" id="KW-0408">Iron</keyword>
<dbReference type="CDD" id="cd10551">
    <property type="entry name" value="PsrB"/>
    <property type="match status" value="1"/>
</dbReference>
<dbReference type="EMBL" id="JACDUS010000001">
    <property type="protein sequence ID" value="MBA2879975.1"/>
    <property type="molecule type" value="Genomic_DNA"/>
</dbReference>
<dbReference type="InterPro" id="IPR054822">
    <property type="entry name" value="DsrO-like"/>
</dbReference>
<dbReference type="NCBIfam" id="NF045797">
    <property type="entry name" value="DsrO"/>
    <property type="match status" value="1"/>
</dbReference>
<dbReference type="InterPro" id="IPR017900">
    <property type="entry name" value="4Fe4S_Fe_S_CS"/>
</dbReference>
<name>A0A7W0C687_9BACT</name>
<dbReference type="PROSITE" id="PS51379">
    <property type="entry name" value="4FE4S_FER_2"/>
    <property type="match status" value="1"/>
</dbReference>
<keyword evidence="1" id="KW-0004">4Fe-4S</keyword>
<keyword evidence="5" id="KW-0472">Membrane</keyword>
<dbReference type="GO" id="GO:0051539">
    <property type="term" value="F:4 iron, 4 sulfur cluster binding"/>
    <property type="evidence" value="ECO:0007669"/>
    <property type="project" value="UniProtKB-KW"/>
</dbReference>
<comment type="caution">
    <text evidence="7">The sequence shown here is derived from an EMBL/GenBank/DDBJ whole genome shotgun (WGS) entry which is preliminary data.</text>
</comment>
<dbReference type="InterPro" id="IPR017896">
    <property type="entry name" value="4Fe4S_Fe-S-bd"/>
</dbReference>
<dbReference type="AlphaFoldDB" id="A0A7W0C687"/>
<evidence type="ECO:0000256" key="3">
    <source>
        <dbReference type="ARBA" id="ARBA00023004"/>
    </source>
</evidence>
<evidence type="ECO:0000313" key="8">
    <source>
        <dbReference type="Proteomes" id="UP000525298"/>
    </source>
</evidence>
<keyword evidence="5" id="KW-1133">Transmembrane helix</keyword>
<keyword evidence="2" id="KW-0479">Metal-binding</keyword>
<evidence type="ECO:0000256" key="4">
    <source>
        <dbReference type="ARBA" id="ARBA00023014"/>
    </source>
</evidence>
<dbReference type="GO" id="GO:0046872">
    <property type="term" value="F:metal ion binding"/>
    <property type="evidence" value="ECO:0007669"/>
    <property type="project" value="UniProtKB-KW"/>
</dbReference>
<evidence type="ECO:0000313" key="7">
    <source>
        <dbReference type="EMBL" id="MBA2879975.1"/>
    </source>
</evidence>
<dbReference type="Gene3D" id="3.30.70.20">
    <property type="match status" value="2"/>
</dbReference>
<evidence type="ECO:0000256" key="1">
    <source>
        <dbReference type="ARBA" id="ARBA00022485"/>
    </source>
</evidence>
<accession>A0A7W0C687</accession>
<keyword evidence="8" id="KW-1185">Reference proteome</keyword>
<dbReference type="InterPro" id="IPR050954">
    <property type="entry name" value="ET_IronSulfur_Cluster-Binding"/>
</dbReference>
<evidence type="ECO:0000256" key="2">
    <source>
        <dbReference type="ARBA" id="ARBA00022723"/>
    </source>
</evidence>
<organism evidence="7 8">
    <name type="scientific">Desulfosalsimonas propionicica</name>
    <dbReference type="NCBI Taxonomy" id="332175"/>
    <lineage>
        <taxon>Bacteria</taxon>
        <taxon>Pseudomonadati</taxon>
        <taxon>Thermodesulfobacteriota</taxon>
        <taxon>Desulfobacteria</taxon>
        <taxon>Desulfobacterales</taxon>
        <taxon>Desulfosalsimonadaceae</taxon>
        <taxon>Desulfosalsimonas</taxon>
    </lineage>
</organism>
<keyword evidence="5" id="KW-0812">Transmembrane</keyword>
<evidence type="ECO:0000256" key="5">
    <source>
        <dbReference type="SAM" id="Phobius"/>
    </source>
</evidence>
<proteinExistence type="predicted"/>
<dbReference type="PROSITE" id="PS51318">
    <property type="entry name" value="TAT"/>
    <property type="match status" value="1"/>
</dbReference>
<evidence type="ECO:0000259" key="6">
    <source>
        <dbReference type="PROSITE" id="PS51379"/>
    </source>
</evidence>
<dbReference type="RefSeq" id="WP_181549654.1">
    <property type="nucleotide sequence ID" value="NZ_JACDUS010000001.1"/>
</dbReference>
<dbReference type="Proteomes" id="UP000525298">
    <property type="component" value="Unassembled WGS sequence"/>
</dbReference>
<dbReference type="PANTHER" id="PTHR43177">
    <property type="entry name" value="PROTEIN NRFC"/>
    <property type="match status" value="1"/>
</dbReference>
<sequence>MENSRRRFLKTAGFSILGVGAGSMLIGLAARPGIAAGPGAASGPEFGDRPEAKHARRWGMVIDTRQLDARTCRKMEEACHSIHNVPDHIGKFGNKNHEIKWIWDTEFKHAFPGQEAEFLSDRLEHAPVPVLCNHCDNPPCVRACPTKATFKREKDGIVLMDFHRCIGCRFCMAACPFGARSFNFRDPRPAIKEENPDFPTRMKGVVEKCNFCAERLAVGKMPACVEASGGALTFGDLNDPDSDIRKLLADEYAIRRKPNLGTFPSVFYIV</sequence>
<dbReference type="PANTHER" id="PTHR43177:SF3">
    <property type="entry name" value="PROTEIN NRFC HOMOLOG"/>
    <property type="match status" value="1"/>
</dbReference>
<gene>
    <name evidence="7" type="ORF">HNR65_000282</name>
</gene>
<dbReference type="PROSITE" id="PS00198">
    <property type="entry name" value="4FE4S_FER_1"/>
    <property type="match status" value="1"/>
</dbReference>
<dbReference type="Pfam" id="PF13247">
    <property type="entry name" value="Fer4_11"/>
    <property type="match status" value="1"/>
</dbReference>